<evidence type="ECO:0000256" key="2">
    <source>
        <dbReference type="ARBA" id="ARBA00022737"/>
    </source>
</evidence>
<evidence type="ECO:0000313" key="6">
    <source>
        <dbReference type="EMBL" id="PIK48121.1"/>
    </source>
</evidence>
<dbReference type="AlphaFoldDB" id="A0A2G8KJD9"/>
<dbReference type="InterPro" id="IPR011992">
    <property type="entry name" value="EF-hand-dom_pair"/>
</dbReference>
<dbReference type="EMBL" id="MRZV01000539">
    <property type="protein sequence ID" value="PIK48121.1"/>
    <property type="molecule type" value="Genomic_DNA"/>
</dbReference>
<dbReference type="GO" id="GO:0005509">
    <property type="term" value="F:calcium ion binding"/>
    <property type="evidence" value="ECO:0007669"/>
    <property type="project" value="InterPro"/>
</dbReference>
<evidence type="ECO:0000256" key="3">
    <source>
        <dbReference type="ARBA" id="ARBA00022837"/>
    </source>
</evidence>
<proteinExistence type="predicted"/>
<dbReference type="CDD" id="cd00051">
    <property type="entry name" value="EFh"/>
    <property type="match status" value="1"/>
</dbReference>
<protein>
    <submittedName>
        <fullName evidence="6">Dual oxidase 1</fullName>
    </submittedName>
</protein>
<feature type="domain" description="EF-hand" evidence="5">
    <location>
        <begin position="177"/>
        <end position="212"/>
    </location>
</feature>
<keyword evidence="7" id="KW-1185">Reference proteome</keyword>
<dbReference type="InterPro" id="IPR002048">
    <property type="entry name" value="EF_hand_dom"/>
</dbReference>
<dbReference type="Proteomes" id="UP000230750">
    <property type="component" value="Unassembled WGS sequence"/>
</dbReference>
<sequence>MICNLSTRSSAEEWCGPKETRMVEVGYSASPRGLRVYETGDGDILRTIDLAKQKITVVLSSDNGGRTLLLKVEKEYDLVLIFDHVDNRTLFLDGFEEFLGDSDVMTGRLDMKDKELRKMVVTKEKRQQNVERFVRAAFVQAFEPDVLMDDNHEPENREIFSTEMTKSEFADILKLTQDSMFVELMFELADKDKNGTISFREFLDVTVIFAEGKPEDKLEMMFNMYDVDNSGELSRKELEGMLKSLLEMARTSMEQEQVEEAIAAMFINSGLENKEELTFDDFKTLMAEHMEQLSNASLKIKGSSDLMQSVENDSRRGSLPASSENRRFSLLPDGKSAISSMARRFSLKDGGESKKAATSSGSSRYE</sequence>
<dbReference type="OrthoDB" id="10065017at2759"/>
<gene>
    <name evidence="6" type="ORF">BSL78_14997</name>
</gene>
<dbReference type="SUPFAM" id="SSF47473">
    <property type="entry name" value="EF-hand"/>
    <property type="match status" value="1"/>
</dbReference>
<evidence type="ECO:0000313" key="7">
    <source>
        <dbReference type="Proteomes" id="UP000230750"/>
    </source>
</evidence>
<comment type="caution">
    <text evidence="6">The sequence shown here is derived from an EMBL/GenBank/DDBJ whole genome shotgun (WGS) entry which is preliminary data.</text>
</comment>
<dbReference type="Gene3D" id="1.10.238.10">
    <property type="entry name" value="EF-hand"/>
    <property type="match status" value="1"/>
</dbReference>
<dbReference type="PROSITE" id="PS00018">
    <property type="entry name" value="EF_HAND_1"/>
    <property type="match status" value="2"/>
</dbReference>
<dbReference type="InterPro" id="IPR018247">
    <property type="entry name" value="EF_Hand_1_Ca_BS"/>
</dbReference>
<feature type="region of interest" description="Disordered" evidence="4">
    <location>
        <begin position="311"/>
        <end position="366"/>
    </location>
</feature>
<dbReference type="Pfam" id="PF13499">
    <property type="entry name" value="EF-hand_7"/>
    <property type="match status" value="1"/>
</dbReference>
<dbReference type="STRING" id="307972.A0A2G8KJD9"/>
<keyword evidence="1" id="KW-0479">Metal-binding</keyword>
<dbReference type="PRINTS" id="PR00450">
    <property type="entry name" value="RECOVERIN"/>
</dbReference>
<feature type="domain" description="EF-hand" evidence="5">
    <location>
        <begin position="213"/>
        <end position="248"/>
    </location>
</feature>
<evidence type="ECO:0000259" key="5">
    <source>
        <dbReference type="PROSITE" id="PS50222"/>
    </source>
</evidence>
<dbReference type="Pfam" id="PF00036">
    <property type="entry name" value="EF-hand_1"/>
    <property type="match status" value="1"/>
</dbReference>
<reference evidence="6 7" key="1">
    <citation type="journal article" date="2017" name="PLoS Biol.">
        <title>The sea cucumber genome provides insights into morphological evolution and visceral regeneration.</title>
        <authorList>
            <person name="Zhang X."/>
            <person name="Sun L."/>
            <person name="Yuan J."/>
            <person name="Sun Y."/>
            <person name="Gao Y."/>
            <person name="Zhang L."/>
            <person name="Li S."/>
            <person name="Dai H."/>
            <person name="Hamel J.F."/>
            <person name="Liu C."/>
            <person name="Yu Y."/>
            <person name="Liu S."/>
            <person name="Lin W."/>
            <person name="Guo K."/>
            <person name="Jin S."/>
            <person name="Xu P."/>
            <person name="Storey K.B."/>
            <person name="Huan P."/>
            <person name="Zhang T."/>
            <person name="Zhou Y."/>
            <person name="Zhang J."/>
            <person name="Lin C."/>
            <person name="Li X."/>
            <person name="Xing L."/>
            <person name="Huo D."/>
            <person name="Sun M."/>
            <person name="Wang L."/>
            <person name="Mercier A."/>
            <person name="Li F."/>
            <person name="Yang H."/>
            <person name="Xiang J."/>
        </authorList>
    </citation>
    <scope>NUCLEOTIDE SEQUENCE [LARGE SCALE GENOMIC DNA]</scope>
    <source>
        <strain evidence="6">Shaxun</strain>
        <tissue evidence="6">Muscle</tissue>
    </source>
</reference>
<accession>A0A2G8KJD9</accession>
<dbReference type="SMART" id="SM00054">
    <property type="entry name" value="EFh"/>
    <property type="match status" value="3"/>
</dbReference>
<feature type="compositionally biased region" description="Basic and acidic residues" evidence="4">
    <location>
        <begin position="346"/>
        <end position="355"/>
    </location>
</feature>
<evidence type="ECO:0000256" key="4">
    <source>
        <dbReference type="SAM" id="MobiDB-lite"/>
    </source>
</evidence>
<evidence type="ECO:0000256" key="1">
    <source>
        <dbReference type="ARBA" id="ARBA00022723"/>
    </source>
</evidence>
<dbReference type="PANTHER" id="PTHR45942">
    <property type="entry name" value="PROTEIN PHOSPATASE 3 REGULATORY SUBUNIT B ALPHA ISOFORM TYPE 1"/>
    <property type="match status" value="1"/>
</dbReference>
<name>A0A2G8KJD9_STIJA</name>
<keyword evidence="3" id="KW-0106">Calcium</keyword>
<dbReference type="PROSITE" id="PS50222">
    <property type="entry name" value="EF_HAND_2"/>
    <property type="match status" value="2"/>
</dbReference>
<organism evidence="6 7">
    <name type="scientific">Stichopus japonicus</name>
    <name type="common">Sea cucumber</name>
    <dbReference type="NCBI Taxonomy" id="307972"/>
    <lineage>
        <taxon>Eukaryota</taxon>
        <taxon>Metazoa</taxon>
        <taxon>Echinodermata</taxon>
        <taxon>Eleutherozoa</taxon>
        <taxon>Echinozoa</taxon>
        <taxon>Holothuroidea</taxon>
        <taxon>Aspidochirotacea</taxon>
        <taxon>Aspidochirotida</taxon>
        <taxon>Stichopodidae</taxon>
        <taxon>Apostichopus</taxon>
    </lineage>
</organism>
<feature type="compositionally biased region" description="Polar residues" evidence="4">
    <location>
        <begin position="356"/>
        <end position="366"/>
    </location>
</feature>
<keyword evidence="2" id="KW-0677">Repeat</keyword>